<dbReference type="PANTHER" id="PTHR33279">
    <property type="entry name" value="SULFUR CARRIER PROTEIN YEDF-RELATED"/>
    <property type="match status" value="1"/>
</dbReference>
<feature type="domain" description="UPF0033" evidence="2">
    <location>
        <begin position="19"/>
        <end position="43"/>
    </location>
</feature>
<dbReference type="InParanoid" id="A0A2G4YTB7"/>
<dbReference type="PROSITE" id="PS01148">
    <property type="entry name" value="UPF0033"/>
    <property type="match status" value="1"/>
</dbReference>
<proteinExistence type="inferred from homology"/>
<protein>
    <recommendedName>
        <fullName evidence="2">UPF0033 domain-containing protein</fullName>
    </recommendedName>
</protein>
<dbReference type="RefSeq" id="WP_099471109.1">
    <property type="nucleotide sequence ID" value="NZ_CP041025.1"/>
</dbReference>
<evidence type="ECO:0000256" key="1">
    <source>
        <dbReference type="ARBA" id="ARBA00008984"/>
    </source>
</evidence>
<dbReference type="InterPro" id="IPR001455">
    <property type="entry name" value="TusA-like"/>
</dbReference>
<name>A0A2G4YTB7_9PROT</name>
<evidence type="ECO:0000313" key="4">
    <source>
        <dbReference type="Proteomes" id="UP000229730"/>
    </source>
</evidence>
<comment type="caution">
    <text evidence="3">The sequence shown here is derived from an EMBL/GenBank/DDBJ whole genome shotgun (WGS) entry which is preliminary data.</text>
</comment>
<gene>
    <name evidence="3" type="ORF">CRD36_02190</name>
</gene>
<dbReference type="FunCoup" id="A0A2G4YTB7">
    <property type="interactions" value="255"/>
</dbReference>
<keyword evidence="4" id="KW-1185">Reference proteome</keyword>
<evidence type="ECO:0000313" key="3">
    <source>
        <dbReference type="EMBL" id="PHZ85527.1"/>
    </source>
</evidence>
<comment type="similarity">
    <text evidence="1">Belongs to the sulfur carrier protein TusA family.</text>
</comment>
<dbReference type="CDD" id="cd00291">
    <property type="entry name" value="SirA_YedF_YeeD"/>
    <property type="match status" value="1"/>
</dbReference>
<reference evidence="3 4" key="1">
    <citation type="submission" date="2017-10" db="EMBL/GenBank/DDBJ databases">
        <title>Frigbacter circumglobatus gen. nov. sp. nov., isolated from sediment cultured in situ.</title>
        <authorList>
            <person name="Zhao Z."/>
        </authorList>
    </citation>
    <scope>NUCLEOTIDE SEQUENCE [LARGE SCALE GENOMIC DNA]</scope>
    <source>
        <strain evidence="3 4">ZYL</strain>
    </source>
</reference>
<dbReference type="Proteomes" id="UP000229730">
    <property type="component" value="Unassembled WGS sequence"/>
</dbReference>
<dbReference type="Gene3D" id="3.30.110.40">
    <property type="entry name" value="TusA-like domain"/>
    <property type="match status" value="1"/>
</dbReference>
<dbReference type="PANTHER" id="PTHR33279:SF6">
    <property type="entry name" value="SULFUR CARRIER PROTEIN YEDF-RELATED"/>
    <property type="match status" value="1"/>
</dbReference>
<sequence>MKVNNPADVAGGKSAPLDLDVRGHKCPIPILRLRRCLEGQAAGTYIRITATDPMTQIDIPHFCQQAGHMLIEQTEIGENLYFLIKKTGD</sequence>
<organism evidence="3 4">
    <name type="scientific">Paremcibacter congregatus</name>
    <dbReference type="NCBI Taxonomy" id="2043170"/>
    <lineage>
        <taxon>Bacteria</taxon>
        <taxon>Pseudomonadati</taxon>
        <taxon>Pseudomonadota</taxon>
        <taxon>Alphaproteobacteria</taxon>
        <taxon>Emcibacterales</taxon>
        <taxon>Emcibacteraceae</taxon>
        <taxon>Paremcibacter</taxon>
    </lineage>
</organism>
<dbReference type="OrthoDB" id="9797551at2"/>
<dbReference type="Pfam" id="PF01206">
    <property type="entry name" value="TusA"/>
    <property type="match status" value="1"/>
</dbReference>
<dbReference type="AlphaFoldDB" id="A0A2G4YTB7"/>
<accession>A0A2G4YTB7</accession>
<dbReference type="SUPFAM" id="SSF64307">
    <property type="entry name" value="SirA-like"/>
    <property type="match status" value="1"/>
</dbReference>
<evidence type="ECO:0000259" key="2">
    <source>
        <dbReference type="PROSITE" id="PS01148"/>
    </source>
</evidence>
<dbReference type="EMBL" id="PDEM01000009">
    <property type="protein sequence ID" value="PHZ85527.1"/>
    <property type="molecule type" value="Genomic_DNA"/>
</dbReference>
<dbReference type="InterPro" id="IPR036868">
    <property type="entry name" value="TusA-like_sf"/>
</dbReference>